<feature type="transmembrane region" description="Helical" evidence="1">
    <location>
        <begin position="96"/>
        <end position="116"/>
    </location>
</feature>
<keyword evidence="1" id="KW-0472">Membrane</keyword>
<feature type="transmembrane region" description="Helical" evidence="1">
    <location>
        <begin position="32"/>
        <end position="53"/>
    </location>
</feature>
<evidence type="ECO:0000313" key="3">
    <source>
        <dbReference type="EMBL" id="EKE26606.1"/>
    </source>
</evidence>
<feature type="transmembrane region" description="Helical" evidence="1">
    <location>
        <begin position="6"/>
        <end position="25"/>
    </location>
</feature>
<organism evidence="3">
    <name type="scientific">uncultured bacterium</name>
    <name type="common">gcode 4</name>
    <dbReference type="NCBI Taxonomy" id="1234023"/>
    <lineage>
        <taxon>Bacteria</taxon>
        <taxon>environmental samples</taxon>
    </lineage>
</organism>
<accession>K2F6B5</accession>
<protein>
    <recommendedName>
        <fullName evidence="2">EamA domain-containing protein</fullName>
    </recommendedName>
</protein>
<dbReference type="SUPFAM" id="SSF103481">
    <property type="entry name" value="Multidrug resistance efflux transporter EmrE"/>
    <property type="match status" value="1"/>
</dbReference>
<dbReference type="InterPro" id="IPR000620">
    <property type="entry name" value="EamA_dom"/>
</dbReference>
<evidence type="ECO:0000256" key="1">
    <source>
        <dbReference type="SAM" id="Phobius"/>
    </source>
</evidence>
<sequence length="143" mass="15262">MHSGVIYAIIAAFAYGIWTVFHSQAANHISNLLGAVIVSMSAVIMGIIFFVLSPNKNNLLVWDNRGLIFAILAGIMALAIDYFVLKAYWSGLEISIAGPIIIGWSIAVAVFIGFFLGEPISLLKILGLILVIGGASLLAMNVK</sequence>
<feature type="domain" description="EamA" evidence="2">
    <location>
        <begin position="3"/>
        <end position="139"/>
    </location>
</feature>
<feature type="transmembrane region" description="Helical" evidence="1">
    <location>
        <begin position="122"/>
        <end position="142"/>
    </location>
</feature>
<keyword evidence="1" id="KW-0812">Transmembrane</keyword>
<gene>
    <name evidence="3" type="ORF">ACD_4C00233G0007</name>
</gene>
<comment type="caution">
    <text evidence="3">The sequence shown here is derived from an EMBL/GenBank/DDBJ whole genome shotgun (WGS) entry which is preliminary data.</text>
</comment>
<feature type="transmembrane region" description="Helical" evidence="1">
    <location>
        <begin position="65"/>
        <end position="84"/>
    </location>
</feature>
<dbReference type="Pfam" id="PF00892">
    <property type="entry name" value="EamA"/>
    <property type="match status" value="1"/>
</dbReference>
<dbReference type="InterPro" id="IPR037185">
    <property type="entry name" value="EmrE-like"/>
</dbReference>
<dbReference type="GO" id="GO:0016020">
    <property type="term" value="C:membrane"/>
    <property type="evidence" value="ECO:0007669"/>
    <property type="project" value="InterPro"/>
</dbReference>
<proteinExistence type="predicted"/>
<reference evidence="3" key="1">
    <citation type="journal article" date="2012" name="Science">
        <title>Fermentation, hydrogen, and sulfur metabolism in multiple uncultivated bacterial phyla.</title>
        <authorList>
            <person name="Wrighton K.C."/>
            <person name="Thomas B.C."/>
            <person name="Sharon I."/>
            <person name="Miller C.S."/>
            <person name="Castelle C.J."/>
            <person name="VerBerkmoes N.C."/>
            <person name="Wilkins M.J."/>
            <person name="Hettich R.L."/>
            <person name="Lipton M.S."/>
            <person name="Williams K.H."/>
            <person name="Long P.E."/>
            <person name="Banfield J.F."/>
        </authorList>
    </citation>
    <scope>NUCLEOTIDE SEQUENCE [LARGE SCALE GENOMIC DNA]</scope>
</reference>
<keyword evidence="1" id="KW-1133">Transmembrane helix</keyword>
<dbReference type="EMBL" id="AMFJ01000749">
    <property type="protein sequence ID" value="EKE26606.1"/>
    <property type="molecule type" value="Genomic_DNA"/>
</dbReference>
<evidence type="ECO:0000259" key="2">
    <source>
        <dbReference type="Pfam" id="PF00892"/>
    </source>
</evidence>
<name>K2F6B5_9BACT</name>
<dbReference type="AlphaFoldDB" id="K2F6B5"/>